<evidence type="ECO:0000256" key="9">
    <source>
        <dbReference type="ARBA" id="ARBA00049563"/>
    </source>
</evidence>
<gene>
    <name evidence="10" type="primary">miaA</name>
    <name evidence="14" type="ORF">SAMN05444380_10695</name>
</gene>
<feature type="binding site" evidence="10">
    <location>
        <begin position="14"/>
        <end position="21"/>
    </location>
    <ligand>
        <name>ATP</name>
        <dbReference type="ChEBI" id="CHEBI:30616"/>
    </ligand>
</feature>
<dbReference type="RefSeq" id="WP_010527375.1">
    <property type="nucleotide sequence ID" value="NZ_AFSL01000041.1"/>
</dbReference>
<accession>A0A1I1XMA0</accession>
<keyword evidence="15" id="KW-1185">Reference proteome</keyword>
<dbReference type="Gene3D" id="3.40.50.300">
    <property type="entry name" value="P-loop containing nucleotide triphosphate hydrolases"/>
    <property type="match status" value="2"/>
</dbReference>
<evidence type="ECO:0000256" key="2">
    <source>
        <dbReference type="ARBA" id="ARBA00003213"/>
    </source>
</evidence>
<keyword evidence="6 10" id="KW-0547">Nucleotide-binding</keyword>
<organism evidence="14 15">
    <name type="scientific">Thermophagus xiamenensis</name>
    <dbReference type="NCBI Taxonomy" id="385682"/>
    <lineage>
        <taxon>Bacteria</taxon>
        <taxon>Pseudomonadati</taxon>
        <taxon>Bacteroidota</taxon>
        <taxon>Bacteroidia</taxon>
        <taxon>Marinilabiliales</taxon>
        <taxon>Marinilabiliaceae</taxon>
        <taxon>Thermophagus</taxon>
    </lineage>
</organism>
<name>A0A1I1XMA0_9BACT</name>
<dbReference type="PANTHER" id="PTHR11088:SF60">
    <property type="entry name" value="TRNA DIMETHYLALLYLTRANSFERASE"/>
    <property type="match status" value="1"/>
</dbReference>
<evidence type="ECO:0000256" key="6">
    <source>
        <dbReference type="ARBA" id="ARBA00022741"/>
    </source>
</evidence>
<evidence type="ECO:0000256" key="4">
    <source>
        <dbReference type="ARBA" id="ARBA00022679"/>
    </source>
</evidence>
<comment type="similarity">
    <text evidence="3 10 13">Belongs to the IPP transferase family.</text>
</comment>
<evidence type="ECO:0000256" key="11">
    <source>
        <dbReference type="RuleBase" id="RU003783"/>
    </source>
</evidence>
<evidence type="ECO:0000256" key="8">
    <source>
        <dbReference type="ARBA" id="ARBA00022842"/>
    </source>
</evidence>
<dbReference type="PANTHER" id="PTHR11088">
    <property type="entry name" value="TRNA DIMETHYLALLYLTRANSFERASE"/>
    <property type="match status" value="1"/>
</dbReference>
<dbReference type="SUPFAM" id="SSF52540">
    <property type="entry name" value="P-loop containing nucleoside triphosphate hydrolases"/>
    <property type="match status" value="2"/>
</dbReference>
<evidence type="ECO:0000256" key="1">
    <source>
        <dbReference type="ARBA" id="ARBA00001946"/>
    </source>
</evidence>
<evidence type="ECO:0000313" key="14">
    <source>
        <dbReference type="EMBL" id="SFE08529.1"/>
    </source>
</evidence>
<dbReference type="InterPro" id="IPR018022">
    <property type="entry name" value="IPT"/>
</dbReference>
<dbReference type="GO" id="GO:0006400">
    <property type="term" value="P:tRNA modification"/>
    <property type="evidence" value="ECO:0007669"/>
    <property type="project" value="TreeGrafter"/>
</dbReference>
<keyword evidence="5 10" id="KW-0819">tRNA processing</keyword>
<comment type="subunit">
    <text evidence="10">Monomer.</text>
</comment>
<evidence type="ECO:0000256" key="12">
    <source>
        <dbReference type="RuleBase" id="RU003784"/>
    </source>
</evidence>
<comment type="cofactor">
    <cofactor evidence="1 10">
        <name>Mg(2+)</name>
        <dbReference type="ChEBI" id="CHEBI:18420"/>
    </cofactor>
</comment>
<dbReference type="AlphaFoldDB" id="A0A1I1XMA0"/>
<dbReference type="HAMAP" id="MF_00185">
    <property type="entry name" value="IPP_trans"/>
    <property type="match status" value="1"/>
</dbReference>
<keyword evidence="4 10" id="KW-0808">Transferase</keyword>
<dbReference type="EC" id="2.5.1.75" evidence="10"/>
<evidence type="ECO:0000256" key="10">
    <source>
        <dbReference type="HAMAP-Rule" id="MF_00185"/>
    </source>
</evidence>
<dbReference type="Proteomes" id="UP000181976">
    <property type="component" value="Unassembled WGS sequence"/>
</dbReference>
<feature type="region of interest" description="Interaction with substrate tRNA" evidence="10">
    <location>
        <begin position="39"/>
        <end position="42"/>
    </location>
</feature>
<dbReference type="STRING" id="385682.SAMN05444380_10695"/>
<reference evidence="14 15" key="1">
    <citation type="submission" date="2016-10" db="EMBL/GenBank/DDBJ databases">
        <authorList>
            <person name="de Groot N.N."/>
        </authorList>
    </citation>
    <scope>NUCLEOTIDE SEQUENCE [LARGE SCALE GENOMIC DNA]</scope>
    <source>
        <strain evidence="14 15">DSM 19012</strain>
    </source>
</reference>
<dbReference type="eggNOG" id="COG0324">
    <property type="taxonomic scope" value="Bacteria"/>
</dbReference>
<sequence>MQKQSPYNLIVITGPTASGKTQLAAHLAYRINGEIISADSRQVYEKMDLGTGKDYDDYIVNGEKIPFHLIDIRKPGYKYNVYEYQTDFFKVFEDVCSRGKFPIMCGGTGLYIQAVLDQYKMVHVPPNPQLREALKDKSLEELSNILKQFKKLHNTTDTDTKKRAIRSIEIETYYQNHPEIEVKLPEVKPLIVGIAIDRELRRQKITQRLKARLNQGLIEEVKGLLDAGLSSEDLIYYGLEYKYVTLYVTGQMSYDEMFERLNIAIHQFAKRQMTWFRGMERKGHKIHWLDGTNDADSNAALICKLIYS</sequence>
<protein>
    <recommendedName>
        <fullName evidence="10">tRNA dimethylallyltransferase</fullName>
        <ecNumber evidence="10">2.5.1.75</ecNumber>
    </recommendedName>
    <alternativeName>
        <fullName evidence="10">Dimethylallyl diphosphate:tRNA dimethylallyltransferase</fullName>
        <shortName evidence="10">DMAPP:tRNA dimethylallyltransferase</shortName>
        <shortName evidence="10">DMATase</shortName>
    </alternativeName>
    <alternativeName>
        <fullName evidence="10">Isopentenyl-diphosphate:tRNA isopentenyltransferase</fullName>
        <shortName evidence="10">IPP transferase</shortName>
        <shortName evidence="10">IPPT</shortName>
        <shortName evidence="10">IPTase</shortName>
    </alternativeName>
</protein>
<evidence type="ECO:0000256" key="5">
    <source>
        <dbReference type="ARBA" id="ARBA00022694"/>
    </source>
</evidence>
<keyword evidence="7 10" id="KW-0067">ATP-binding</keyword>
<dbReference type="InParanoid" id="A0A1I1XMA0"/>
<dbReference type="GO" id="GO:0005524">
    <property type="term" value="F:ATP binding"/>
    <property type="evidence" value="ECO:0007669"/>
    <property type="project" value="UniProtKB-UniRule"/>
</dbReference>
<dbReference type="InterPro" id="IPR039657">
    <property type="entry name" value="Dimethylallyltransferase"/>
</dbReference>
<feature type="site" description="Interaction with substrate tRNA" evidence="10">
    <location>
        <position position="131"/>
    </location>
</feature>
<comment type="function">
    <text evidence="2 10 12">Catalyzes the transfer of a dimethylallyl group onto the adenine at position 37 in tRNAs that read codons beginning with uridine, leading to the formation of N6-(dimethylallyl)adenosine (i(6)A).</text>
</comment>
<evidence type="ECO:0000256" key="13">
    <source>
        <dbReference type="RuleBase" id="RU003785"/>
    </source>
</evidence>
<evidence type="ECO:0000256" key="7">
    <source>
        <dbReference type="ARBA" id="ARBA00022840"/>
    </source>
</evidence>
<comment type="caution">
    <text evidence="10">Lacks conserved residue(s) required for the propagation of feature annotation.</text>
</comment>
<dbReference type="GO" id="GO:0052381">
    <property type="term" value="F:tRNA dimethylallyltransferase activity"/>
    <property type="evidence" value="ECO:0007669"/>
    <property type="project" value="UniProtKB-UniRule"/>
</dbReference>
<dbReference type="OrthoDB" id="9776390at2"/>
<feature type="site" description="Interaction with substrate tRNA" evidence="10">
    <location>
        <position position="108"/>
    </location>
</feature>
<feature type="binding site" evidence="10">
    <location>
        <begin position="16"/>
        <end position="21"/>
    </location>
    <ligand>
        <name>substrate</name>
    </ligand>
</feature>
<keyword evidence="8 10" id="KW-0460">Magnesium</keyword>
<dbReference type="InterPro" id="IPR027417">
    <property type="entry name" value="P-loop_NTPase"/>
</dbReference>
<comment type="catalytic activity">
    <reaction evidence="9 10 11">
        <text>adenosine(37) in tRNA + dimethylallyl diphosphate = N(6)-dimethylallyladenosine(37) in tRNA + diphosphate</text>
        <dbReference type="Rhea" id="RHEA:26482"/>
        <dbReference type="Rhea" id="RHEA-COMP:10162"/>
        <dbReference type="Rhea" id="RHEA-COMP:10375"/>
        <dbReference type="ChEBI" id="CHEBI:33019"/>
        <dbReference type="ChEBI" id="CHEBI:57623"/>
        <dbReference type="ChEBI" id="CHEBI:74411"/>
        <dbReference type="ChEBI" id="CHEBI:74415"/>
        <dbReference type="EC" id="2.5.1.75"/>
    </reaction>
</comment>
<dbReference type="Pfam" id="PF01715">
    <property type="entry name" value="IPPT"/>
    <property type="match status" value="1"/>
</dbReference>
<dbReference type="NCBIfam" id="TIGR00174">
    <property type="entry name" value="miaA"/>
    <property type="match status" value="1"/>
</dbReference>
<evidence type="ECO:0000313" key="15">
    <source>
        <dbReference type="Proteomes" id="UP000181976"/>
    </source>
</evidence>
<proteinExistence type="inferred from homology"/>
<evidence type="ECO:0000256" key="3">
    <source>
        <dbReference type="ARBA" id="ARBA00005842"/>
    </source>
</evidence>
<dbReference type="EMBL" id="FONA01000006">
    <property type="protein sequence ID" value="SFE08529.1"/>
    <property type="molecule type" value="Genomic_DNA"/>
</dbReference>